<dbReference type="Proteomes" id="UP001142489">
    <property type="component" value="Unassembled WGS sequence"/>
</dbReference>
<feature type="region of interest" description="Disordered" evidence="1">
    <location>
        <begin position="1"/>
        <end position="30"/>
    </location>
</feature>
<organism evidence="3 4">
    <name type="scientific">Phrynocephalus forsythii</name>
    <dbReference type="NCBI Taxonomy" id="171643"/>
    <lineage>
        <taxon>Eukaryota</taxon>
        <taxon>Metazoa</taxon>
        <taxon>Chordata</taxon>
        <taxon>Craniata</taxon>
        <taxon>Vertebrata</taxon>
        <taxon>Euteleostomi</taxon>
        <taxon>Lepidosauria</taxon>
        <taxon>Squamata</taxon>
        <taxon>Bifurcata</taxon>
        <taxon>Unidentata</taxon>
        <taxon>Episquamata</taxon>
        <taxon>Toxicofera</taxon>
        <taxon>Iguania</taxon>
        <taxon>Acrodonta</taxon>
        <taxon>Agamidae</taxon>
        <taxon>Agaminae</taxon>
        <taxon>Phrynocephalus</taxon>
    </lineage>
</organism>
<dbReference type="AlphaFoldDB" id="A0A9Q0XAW1"/>
<evidence type="ECO:0000256" key="1">
    <source>
        <dbReference type="SAM" id="MobiDB-lite"/>
    </source>
</evidence>
<feature type="region of interest" description="Disordered" evidence="1">
    <location>
        <begin position="97"/>
        <end position="166"/>
    </location>
</feature>
<dbReference type="OrthoDB" id="9050360at2759"/>
<name>A0A9Q0XAW1_9SAUR</name>
<accession>A0A9Q0XAW1</accession>
<evidence type="ECO:0000313" key="3">
    <source>
        <dbReference type="EMBL" id="KAJ7308370.1"/>
    </source>
</evidence>
<dbReference type="InterPro" id="IPR044822">
    <property type="entry name" value="Myb_DNA-bind_4"/>
</dbReference>
<dbReference type="Gene3D" id="1.10.10.60">
    <property type="entry name" value="Homeodomain-like"/>
    <property type="match status" value="1"/>
</dbReference>
<dbReference type="Pfam" id="PF13837">
    <property type="entry name" value="Myb_DNA-bind_4"/>
    <property type="match status" value="1"/>
</dbReference>
<proteinExistence type="predicted"/>
<dbReference type="FunFam" id="1.10.10.60:FF:000032">
    <property type="entry name" value="Zinc finger and SCAN domain-containing 20"/>
    <property type="match status" value="1"/>
</dbReference>
<gene>
    <name evidence="3" type="ORF">JRQ81_008910</name>
</gene>
<evidence type="ECO:0000313" key="4">
    <source>
        <dbReference type="Proteomes" id="UP001142489"/>
    </source>
</evidence>
<feature type="compositionally biased region" description="Gly residues" evidence="1">
    <location>
        <begin position="1"/>
        <end position="15"/>
    </location>
</feature>
<dbReference type="EMBL" id="JAPFRF010000018">
    <property type="protein sequence ID" value="KAJ7308370.1"/>
    <property type="molecule type" value="Genomic_DNA"/>
</dbReference>
<dbReference type="PANTHER" id="PTHR47595:SF1">
    <property type="entry name" value="MYB_SANT-LIKE DNA-BINDING DOMAIN-CONTAINING PROTEIN"/>
    <property type="match status" value="1"/>
</dbReference>
<sequence>MADSTGGEGVPGGFAGRAPSLAPKKGRGSSWQYQETAALLQLWGQAPVQEELRTSHRNRETFERIAEGMRRRGFPRGAAECRTKTKKLKGEYKQALRRLAGEGASRRDGDGGPGGKEEDQEARRWPFFRTLARILRHQDQEEPTPTLQGGETPGPQPSRMPGAKSH</sequence>
<evidence type="ECO:0000259" key="2">
    <source>
        <dbReference type="Pfam" id="PF13837"/>
    </source>
</evidence>
<protein>
    <recommendedName>
        <fullName evidence="2">Myb/SANT-like DNA-binding domain-containing protein</fullName>
    </recommendedName>
</protein>
<feature type="compositionally biased region" description="Basic and acidic residues" evidence="1">
    <location>
        <begin position="104"/>
        <end position="124"/>
    </location>
</feature>
<comment type="caution">
    <text evidence="3">The sequence shown here is derived from an EMBL/GenBank/DDBJ whole genome shotgun (WGS) entry which is preliminary data.</text>
</comment>
<keyword evidence="4" id="KW-1185">Reference proteome</keyword>
<reference evidence="3" key="1">
    <citation type="journal article" date="2023" name="DNA Res.">
        <title>Chromosome-level genome assembly of Phrynocephalus forsythii using third-generation DNA sequencing and Hi-C analysis.</title>
        <authorList>
            <person name="Qi Y."/>
            <person name="Zhao W."/>
            <person name="Zhao Y."/>
            <person name="Niu C."/>
            <person name="Cao S."/>
            <person name="Zhang Y."/>
        </authorList>
    </citation>
    <scope>NUCLEOTIDE SEQUENCE</scope>
    <source>
        <tissue evidence="3">Muscle</tissue>
    </source>
</reference>
<dbReference type="PANTHER" id="PTHR47595">
    <property type="entry name" value="HEAT SHOCK 70 KDA PROTEIN 14"/>
    <property type="match status" value="1"/>
</dbReference>
<feature type="domain" description="Myb/SANT-like DNA-binding" evidence="2">
    <location>
        <begin position="30"/>
        <end position="103"/>
    </location>
</feature>